<reference evidence="5" key="1">
    <citation type="submission" date="2021-01" db="EMBL/GenBank/DDBJ databases">
        <title>Modified the classification status of verrucomicrobia.</title>
        <authorList>
            <person name="Feng X."/>
        </authorList>
    </citation>
    <scope>NUCLEOTIDE SEQUENCE</scope>
    <source>
        <strain evidence="5">KCTC 22201</strain>
    </source>
</reference>
<keyword evidence="3 4" id="KW-0460">Magnesium</keyword>
<keyword evidence="2" id="KW-0378">Hydrolase</keyword>
<dbReference type="PROSITE" id="PS00629">
    <property type="entry name" value="IMP_1"/>
    <property type="match status" value="1"/>
</dbReference>
<dbReference type="Proteomes" id="UP000658278">
    <property type="component" value="Unassembled WGS sequence"/>
</dbReference>
<feature type="binding site" evidence="4">
    <location>
        <position position="97"/>
    </location>
    <ligand>
        <name>Mg(2+)</name>
        <dbReference type="ChEBI" id="CHEBI:18420"/>
        <label>1</label>
        <note>catalytic</note>
    </ligand>
</feature>
<dbReference type="GO" id="GO:0007165">
    <property type="term" value="P:signal transduction"/>
    <property type="evidence" value="ECO:0007669"/>
    <property type="project" value="TreeGrafter"/>
</dbReference>
<keyword evidence="1 4" id="KW-0479">Metal-binding</keyword>
<evidence type="ECO:0000313" key="5">
    <source>
        <dbReference type="EMBL" id="MBK1828504.1"/>
    </source>
</evidence>
<dbReference type="PRINTS" id="PR00377">
    <property type="entry name" value="IMPHPHTASES"/>
</dbReference>
<evidence type="ECO:0000256" key="1">
    <source>
        <dbReference type="ARBA" id="ARBA00022723"/>
    </source>
</evidence>
<dbReference type="AlphaFoldDB" id="A0A934RG14"/>
<dbReference type="InterPro" id="IPR020583">
    <property type="entry name" value="Inositol_monoP_metal-BS"/>
</dbReference>
<proteinExistence type="predicted"/>
<feature type="binding site" evidence="4">
    <location>
        <position position="79"/>
    </location>
    <ligand>
        <name>Mg(2+)</name>
        <dbReference type="ChEBI" id="CHEBI:18420"/>
        <label>1</label>
        <note>catalytic</note>
    </ligand>
</feature>
<feature type="binding site" evidence="4">
    <location>
        <position position="100"/>
    </location>
    <ligand>
        <name>Mg(2+)</name>
        <dbReference type="ChEBI" id="CHEBI:18420"/>
        <label>1</label>
        <note>catalytic</note>
    </ligand>
</feature>
<accession>A0A934RG14</accession>
<feature type="binding site" evidence="4">
    <location>
        <position position="235"/>
    </location>
    <ligand>
        <name>Mg(2+)</name>
        <dbReference type="ChEBI" id="CHEBI:18420"/>
        <label>1</label>
        <note>catalytic</note>
    </ligand>
</feature>
<dbReference type="Gene3D" id="3.30.540.10">
    <property type="entry name" value="Fructose-1,6-Bisphosphatase, subunit A, domain 1"/>
    <property type="match status" value="1"/>
</dbReference>
<evidence type="ECO:0000313" key="6">
    <source>
        <dbReference type="Proteomes" id="UP000658278"/>
    </source>
</evidence>
<organism evidence="5 6">
    <name type="scientific">Haloferula rosea</name>
    <dbReference type="NCBI Taxonomy" id="490093"/>
    <lineage>
        <taxon>Bacteria</taxon>
        <taxon>Pseudomonadati</taxon>
        <taxon>Verrucomicrobiota</taxon>
        <taxon>Verrucomicrobiia</taxon>
        <taxon>Verrucomicrobiales</taxon>
        <taxon>Verrucomicrobiaceae</taxon>
        <taxon>Haloferula</taxon>
    </lineage>
</organism>
<protein>
    <submittedName>
        <fullName evidence="5">Uncharacterized protein</fullName>
    </submittedName>
</protein>
<dbReference type="PANTHER" id="PTHR20854">
    <property type="entry name" value="INOSITOL MONOPHOSPHATASE"/>
    <property type="match status" value="1"/>
</dbReference>
<name>A0A934RG14_9BACT</name>
<evidence type="ECO:0000256" key="2">
    <source>
        <dbReference type="ARBA" id="ARBA00022801"/>
    </source>
</evidence>
<dbReference type="RefSeq" id="WP_200282110.1">
    <property type="nucleotide sequence ID" value="NZ_JAENII010000014.1"/>
</dbReference>
<sequence length="292" mass="31775">MKLTSDHLHHLADQACHAAKEAGALIAGYCHHDVEVREKDAGSGLASQVVTEVDERSEALIVDLLNPSIEAHDLAILTEEREDDERRMEKDYFWCVDPLDGTLPFTRGIPGYSVSIALVRNDGRAMIGVIYDPVTRKLYRAVAGAGVEIDGQAFQPILRPDGPLKFFCDCTFPMHPERDALIEEVAQVATREGYPGIEVIEGAGGVLNACHVLTDGPACYFKKPKMQQGGGSLWDFAATACLFDEAGLHARDFDGLPLDLNRPDSTYMNHRGVCFASTPDLAAALRDAHGKG</sequence>
<dbReference type="InterPro" id="IPR000760">
    <property type="entry name" value="Inositol_monophosphatase-like"/>
</dbReference>
<dbReference type="EMBL" id="JAENII010000014">
    <property type="protein sequence ID" value="MBK1828504.1"/>
    <property type="molecule type" value="Genomic_DNA"/>
</dbReference>
<evidence type="ECO:0000256" key="3">
    <source>
        <dbReference type="ARBA" id="ARBA00022842"/>
    </source>
</evidence>
<comment type="cofactor">
    <cofactor evidence="4">
        <name>Mg(2+)</name>
        <dbReference type="ChEBI" id="CHEBI:18420"/>
    </cofactor>
</comment>
<dbReference type="GO" id="GO:0046872">
    <property type="term" value="F:metal ion binding"/>
    <property type="evidence" value="ECO:0007669"/>
    <property type="project" value="UniProtKB-KW"/>
</dbReference>
<comment type="caution">
    <text evidence="5">The sequence shown here is derived from an EMBL/GenBank/DDBJ whole genome shotgun (WGS) entry which is preliminary data.</text>
</comment>
<gene>
    <name evidence="5" type="ORF">JIN81_15835</name>
</gene>
<dbReference type="Pfam" id="PF00459">
    <property type="entry name" value="Inositol_P"/>
    <property type="match status" value="1"/>
</dbReference>
<dbReference type="GO" id="GO:0006020">
    <property type="term" value="P:inositol metabolic process"/>
    <property type="evidence" value="ECO:0007669"/>
    <property type="project" value="TreeGrafter"/>
</dbReference>
<dbReference type="GO" id="GO:0008934">
    <property type="term" value="F:inositol monophosphate 1-phosphatase activity"/>
    <property type="evidence" value="ECO:0007669"/>
    <property type="project" value="TreeGrafter"/>
</dbReference>
<evidence type="ECO:0000256" key="4">
    <source>
        <dbReference type="PIRSR" id="PIRSR600760-2"/>
    </source>
</evidence>
<dbReference type="Gene3D" id="3.40.190.80">
    <property type="match status" value="1"/>
</dbReference>
<keyword evidence="6" id="KW-1185">Reference proteome</keyword>
<feature type="binding site" evidence="4">
    <location>
        <position position="99"/>
    </location>
    <ligand>
        <name>Mg(2+)</name>
        <dbReference type="ChEBI" id="CHEBI:18420"/>
        <label>1</label>
        <note>catalytic</note>
    </ligand>
</feature>
<dbReference type="PANTHER" id="PTHR20854:SF4">
    <property type="entry name" value="INOSITOL-1-MONOPHOSPHATASE-RELATED"/>
    <property type="match status" value="1"/>
</dbReference>
<dbReference type="SUPFAM" id="SSF56655">
    <property type="entry name" value="Carbohydrate phosphatase"/>
    <property type="match status" value="1"/>
</dbReference>